<gene>
    <name evidence="2" type="ORF">SAMN04490248_101200</name>
</gene>
<dbReference type="PANTHER" id="PTHR33930">
    <property type="entry name" value="ALKYL HYDROPEROXIDE REDUCTASE AHPD"/>
    <property type="match status" value="1"/>
</dbReference>
<protein>
    <submittedName>
        <fullName evidence="2">Alkylhydroperoxidase AhpD family core domain-containing protein</fullName>
    </submittedName>
</protein>
<dbReference type="RefSeq" id="WP_093114767.1">
    <property type="nucleotide sequence ID" value="NZ_FODS01000001.1"/>
</dbReference>
<keyword evidence="2" id="KW-0560">Oxidoreductase</keyword>
<feature type="domain" description="Carboxymuconolactone decarboxylase-like" evidence="1">
    <location>
        <begin position="22"/>
        <end position="103"/>
    </location>
</feature>
<dbReference type="Proteomes" id="UP000198893">
    <property type="component" value="Unassembled WGS sequence"/>
</dbReference>
<dbReference type="Gene3D" id="1.20.1290.10">
    <property type="entry name" value="AhpD-like"/>
    <property type="match status" value="1"/>
</dbReference>
<sequence length="114" mass="12112">MTWTDKQTDMKDALRSLNKAIPEVAQGFGQLSKAVKTDGVLDIKTKELIAVAISVADRCEACIGFHIEALIRAGGTREELSETLGMAVQMGGGPSLMYSAKALACFDEFTAAAD</sequence>
<dbReference type="STRING" id="569882.SAMN04490248_101200"/>
<keyword evidence="3" id="KW-1185">Reference proteome</keyword>
<dbReference type="InterPro" id="IPR029032">
    <property type="entry name" value="AhpD-like"/>
</dbReference>
<organism evidence="2 3">
    <name type="scientific">Salinihabitans flavidus</name>
    <dbReference type="NCBI Taxonomy" id="569882"/>
    <lineage>
        <taxon>Bacteria</taxon>
        <taxon>Pseudomonadati</taxon>
        <taxon>Pseudomonadota</taxon>
        <taxon>Alphaproteobacteria</taxon>
        <taxon>Rhodobacterales</taxon>
        <taxon>Roseobacteraceae</taxon>
        <taxon>Salinihabitans</taxon>
    </lineage>
</organism>
<keyword evidence="2" id="KW-0575">Peroxidase</keyword>
<dbReference type="NCBIfam" id="TIGR00778">
    <property type="entry name" value="ahpD_dom"/>
    <property type="match status" value="1"/>
</dbReference>
<dbReference type="InterPro" id="IPR004675">
    <property type="entry name" value="AhpD_core"/>
</dbReference>
<evidence type="ECO:0000259" key="1">
    <source>
        <dbReference type="Pfam" id="PF02627"/>
    </source>
</evidence>
<reference evidence="2 3" key="1">
    <citation type="submission" date="2016-10" db="EMBL/GenBank/DDBJ databases">
        <authorList>
            <person name="de Groot N.N."/>
        </authorList>
    </citation>
    <scope>NUCLEOTIDE SEQUENCE [LARGE SCALE GENOMIC DNA]</scope>
    <source>
        <strain evidence="2 3">DSM 27842</strain>
    </source>
</reference>
<dbReference type="OrthoDB" id="1683318at2"/>
<dbReference type="GO" id="GO:0051920">
    <property type="term" value="F:peroxiredoxin activity"/>
    <property type="evidence" value="ECO:0007669"/>
    <property type="project" value="InterPro"/>
</dbReference>
<dbReference type="SUPFAM" id="SSF69118">
    <property type="entry name" value="AhpD-like"/>
    <property type="match status" value="1"/>
</dbReference>
<proteinExistence type="predicted"/>
<accession>A0A1H8LLK0</accession>
<dbReference type="AlphaFoldDB" id="A0A1H8LLK0"/>
<name>A0A1H8LLK0_9RHOB</name>
<evidence type="ECO:0000313" key="2">
    <source>
        <dbReference type="EMBL" id="SEO06031.1"/>
    </source>
</evidence>
<dbReference type="PANTHER" id="PTHR33930:SF2">
    <property type="entry name" value="BLR3452 PROTEIN"/>
    <property type="match status" value="1"/>
</dbReference>
<dbReference type="EMBL" id="FODS01000001">
    <property type="protein sequence ID" value="SEO06031.1"/>
    <property type="molecule type" value="Genomic_DNA"/>
</dbReference>
<evidence type="ECO:0000313" key="3">
    <source>
        <dbReference type="Proteomes" id="UP000198893"/>
    </source>
</evidence>
<dbReference type="InterPro" id="IPR003779">
    <property type="entry name" value="CMD-like"/>
</dbReference>
<dbReference type="Pfam" id="PF02627">
    <property type="entry name" value="CMD"/>
    <property type="match status" value="1"/>
</dbReference>